<protein>
    <submittedName>
        <fullName evidence="5">5289_t:CDS:1</fullName>
    </submittedName>
</protein>
<dbReference type="GO" id="GO:0009113">
    <property type="term" value="P:purine nucleobase biosynthetic process"/>
    <property type="evidence" value="ECO:0007669"/>
    <property type="project" value="TreeGrafter"/>
</dbReference>
<evidence type="ECO:0000259" key="2">
    <source>
        <dbReference type="PROSITE" id="PS50090"/>
    </source>
</evidence>
<dbReference type="GO" id="GO:0004488">
    <property type="term" value="F:methylenetetrahydrofolate dehydrogenase (NADP+) activity"/>
    <property type="evidence" value="ECO:0007669"/>
    <property type="project" value="InterPro"/>
</dbReference>
<feature type="domain" description="SANT" evidence="3">
    <location>
        <begin position="663"/>
        <end position="698"/>
    </location>
</feature>
<dbReference type="GO" id="GO:0005829">
    <property type="term" value="C:cytosol"/>
    <property type="evidence" value="ECO:0007669"/>
    <property type="project" value="TreeGrafter"/>
</dbReference>
<feature type="domain" description="HTH myb-type" evidence="4">
    <location>
        <begin position="444"/>
        <end position="500"/>
    </location>
</feature>
<organism evidence="5 6">
    <name type="scientific">Ambispora leptoticha</name>
    <dbReference type="NCBI Taxonomy" id="144679"/>
    <lineage>
        <taxon>Eukaryota</taxon>
        <taxon>Fungi</taxon>
        <taxon>Fungi incertae sedis</taxon>
        <taxon>Mucoromycota</taxon>
        <taxon>Glomeromycotina</taxon>
        <taxon>Glomeromycetes</taxon>
        <taxon>Archaeosporales</taxon>
        <taxon>Ambisporaceae</taxon>
        <taxon>Ambispora</taxon>
    </lineage>
</organism>
<dbReference type="SUPFAM" id="SSF46689">
    <property type="entry name" value="Homeodomain-like"/>
    <property type="match status" value="4"/>
</dbReference>
<dbReference type="GO" id="GO:0006730">
    <property type="term" value="P:one-carbon metabolic process"/>
    <property type="evidence" value="ECO:0007669"/>
    <property type="project" value="UniProtKB-KW"/>
</dbReference>
<feature type="domain" description="Myb-like" evidence="2">
    <location>
        <begin position="656"/>
        <end position="706"/>
    </location>
</feature>
<dbReference type="SUPFAM" id="SSF51735">
    <property type="entry name" value="NAD(P)-binding Rossmann-fold domains"/>
    <property type="match status" value="1"/>
</dbReference>
<dbReference type="InterPro" id="IPR035812">
    <property type="entry name" value="m-THF_DH_NAD-bd"/>
</dbReference>
<dbReference type="SMART" id="SM00717">
    <property type="entry name" value="SANT"/>
    <property type="match status" value="5"/>
</dbReference>
<dbReference type="Gene3D" id="3.40.50.10860">
    <property type="entry name" value="Leucine Dehydrogenase, chain A, domain 1"/>
    <property type="match status" value="1"/>
</dbReference>
<dbReference type="InterPro" id="IPR000672">
    <property type="entry name" value="THF_DH/CycHdrlase"/>
</dbReference>
<evidence type="ECO:0000256" key="1">
    <source>
        <dbReference type="ARBA" id="ARBA00022563"/>
    </source>
</evidence>
<dbReference type="FunFam" id="3.40.50.10860:FF:000012">
    <property type="entry name" value="Methylenetetrahydrofolate dehydrogenase [NAD(+)]"/>
    <property type="match status" value="1"/>
</dbReference>
<keyword evidence="1" id="KW-0554">One-carbon metabolism</keyword>
<feature type="domain" description="Myb-like" evidence="2">
    <location>
        <begin position="444"/>
        <end position="496"/>
    </location>
</feature>
<evidence type="ECO:0000259" key="4">
    <source>
        <dbReference type="PROSITE" id="PS51294"/>
    </source>
</evidence>
<dbReference type="PROSITE" id="PS51294">
    <property type="entry name" value="HTH_MYB"/>
    <property type="match status" value="5"/>
</dbReference>
<dbReference type="PRINTS" id="PR00085">
    <property type="entry name" value="THFDHDRGNASE"/>
</dbReference>
<dbReference type="PROSITE" id="PS51293">
    <property type="entry name" value="SANT"/>
    <property type="match status" value="1"/>
</dbReference>
<feature type="domain" description="HTH myb-type" evidence="4">
    <location>
        <begin position="656"/>
        <end position="711"/>
    </location>
</feature>
<dbReference type="AlphaFoldDB" id="A0A9N9B286"/>
<dbReference type="Pfam" id="PF13921">
    <property type="entry name" value="Myb_DNA-bind_6"/>
    <property type="match status" value="1"/>
</dbReference>
<reference evidence="5" key="1">
    <citation type="submission" date="2021-06" db="EMBL/GenBank/DDBJ databases">
        <authorList>
            <person name="Kallberg Y."/>
            <person name="Tangrot J."/>
            <person name="Rosling A."/>
        </authorList>
    </citation>
    <scope>NUCLEOTIDE SEQUENCE</scope>
    <source>
        <strain evidence="5">FL130A</strain>
    </source>
</reference>
<dbReference type="CDD" id="cd00167">
    <property type="entry name" value="SANT"/>
    <property type="match status" value="5"/>
</dbReference>
<evidence type="ECO:0000313" key="5">
    <source>
        <dbReference type="EMBL" id="CAG8549878.1"/>
    </source>
</evidence>
<name>A0A9N9B286_9GLOM</name>
<dbReference type="InterPro" id="IPR020631">
    <property type="entry name" value="THF_DH/CycHdrlase_NAD-bd_dom"/>
</dbReference>
<dbReference type="InterPro" id="IPR009057">
    <property type="entry name" value="Homeodomain-like_sf"/>
</dbReference>
<dbReference type="EMBL" id="CAJVPS010001767">
    <property type="protein sequence ID" value="CAG8549878.1"/>
    <property type="molecule type" value="Genomic_DNA"/>
</dbReference>
<feature type="domain" description="Myb-like" evidence="2">
    <location>
        <begin position="603"/>
        <end position="641"/>
    </location>
</feature>
<dbReference type="GO" id="GO:0004487">
    <property type="term" value="F:methylenetetrahydrofolate dehydrogenase (NAD+) activity"/>
    <property type="evidence" value="ECO:0007669"/>
    <property type="project" value="TreeGrafter"/>
</dbReference>
<dbReference type="InterPro" id="IPR036291">
    <property type="entry name" value="NAD(P)-bd_dom_sf"/>
</dbReference>
<dbReference type="Pfam" id="PF00763">
    <property type="entry name" value="THF_DHG_CYH"/>
    <property type="match status" value="1"/>
</dbReference>
<keyword evidence="6" id="KW-1185">Reference proteome</keyword>
<dbReference type="SUPFAM" id="SSF53223">
    <property type="entry name" value="Aminoacid dehydrogenase-like, N-terminal domain"/>
    <property type="match status" value="1"/>
</dbReference>
<dbReference type="Gene3D" id="3.40.50.720">
    <property type="entry name" value="NAD(P)-binding Rossmann-like Domain"/>
    <property type="match status" value="1"/>
</dbReference>
<gene>
    <name evidence="5" type="ORF">ALEPTO_LOCUS5823</name>
</gene>
<comment type="caution">
    <text evidence="5">The sequence shown here is derived from an EMBL/GenBank/DDBJ whole genome shotgun (WGS) entry which is preliminary data.</text>
</comment>
<proteinExistence type="predicted"/>
<dbReference type="Pfam" id="PF02882">
    <property type="entry name" value="THF_DHG_CYH_C"/>
    <property type="match status" value="1"/>
</dbReference>
<feature type="domain" description="HTH myb-type" evidence="4">
    <location>
        <begin position="611"/>
        <end position="641"/>
    </location>
</feature>
<evidence type="ECO:0000313" key="6">
    <source>
        <dbReference type="Proteomes" id="UP000789508"/>
    </source>
</evidence>
<dbReference type="PANTHER" id="PTHR48099">
    <property type="entry name" value="C-1-TETRAHYDROFOLATE SYNTHASE, CYTOPLASMIC-RELATED"/>
    <property type="match status" value="1"/>
</dbReference>
<feature type="domain" description="Myb-like" evidence="2">
    <location>
        <begin position="553"/>
        <end position="599"/>
    </location>
</feature>
<feature type="domain" description="Myb-like" evidence="2">
    <location>
        <begin position="511"/>
        <end position="550"/>
    </location>
</feature>
<dbReference type="InterPro" id="IPR046346">
    <property type="entry name" value="Aminoacid_DH-like_N_sf"/>
</dbReference>
<sequence>MSCKTVLASEIAQGYRDHETSQEARLFLFIFAATAFVRDEMKNYISSKGIRPKLVGFLANDDPAAVKYAKWTGKSCQDIGVEFELRECPREDLESQVMEANEDKSVHGMIIYYPVYGDRQDQYLQNVVDYRKDVEGLCHMYVSNMYHNIRHIDKDETKKSIIPCTPLGIVKVLEYIKVYNPVLPYGNRLYGRVIGIINRSEVVGRPLAALLANDGAKIYSIDINGVEIFTRGTGLKWHMHKVQKTNLQLEEVIPQCDVVITGVPSKSYKLSTDLLRDGVVAINFSAYKNFEENVTEKASIYVPAVGKVTIAMLERNLLRLYEYFHLNSNDSTIVIFIDNLSRSRQPIKKNENLVIINNAITNKSTFICKRKMKQYLSMQIISNVLKLTIIPTPQVLPQFQQKTTKILPIVATRSLSNKPESNDGKKQKGREKEISLSDKDWYMIKRVKRPIWSIEDEKKLLEACEKYGRKWSVIAKEVFGMTHEANSIRTKYLYLMKKQGIPDTVNTRHIWTQKEDILLCKAVEEIGVGKWKEIAKRIPGISNIQARVRWALLSKSKRGQWTPEEDQKLLELYKKHNGNWTRISEDMNRPPSVIRTHYEICTRPNRQVSYWSQEEIEALKQGVKEYGNQWDLIMKRLPGRSMILAKRLLQDSPRLNPHANVGRWSQAEIKRLREGYKKYGNQWIKVAKVVDTRTPKQCWRYWSEKVKYPDKKPFRFISGLPIKQEQKDEVLDQDQTEDK</sequence>
<dbReference type="InterPro" id="IPR017884">
    <property type="entry name" value="SANT_dom"/>
</dbReference>
<dbReference type="OrthoDB" id="41403at2759"/>
<evidence type="ECO:0000259" key="3">
    <source>
        <dbReference type="PROSITE" id="PS51293"/>
    </source>
</evidence>
<feature type="domain" description="HTH myb-type" evidence="4">
    <location>
        <begin position="511"/>
        <end position="550"/>
    </location>
</feature>
<dbReference type="InterPro" id="IPR017930">
    <property type="entry name" value="Myb_dom"/>
</dbReference>
<dbReference type="PANTHER" id="PTHR48099:SF3">
    <property type="entry name" value="METHYLENETETRAHYDROFOLATE DEHYDROGENASE [NAD(+)]"/>
    <property type="match status" value="1"/>
</dbReference>
<dbReference type="InterPro" id="IPR001005">
    <property type="entry name" value="SANT/Myb"/>
</dbReference>
<accession>A0A9N9B286</accession>
<dbReference type="Proteomes" id="UP000789508">
    <property type="component" value="Unassembled WGS sequence"/>
</dbReference>
<dbReference type="PROSITE" id="PS50090">
    <property type="entry name" value="MYB_LIKE"/>
    <property type="match status" value="5"/>
</dbReference>
<feature type="domain" description="HTH myb-type" evidence="4">
    <location>
        <begin position="557"/>
        <end position="606"/>
    </location>
</feature>
<dbReference type="Pfam" id="PF00249">
    <property type="entry name" value="Myb_DNA-binding"/>
    <property type="match status" value="3"/>
</dbReference>
<dbReference type="Gene3D" id="1.10.10.60">
    <property type="entry name" value="Homeodomain-like"/>
    <property type="match status" value="5"/>
</dbReference>
<dbReference type="InterPro" id="IPR020630">
    <property type="entry name" value="THF_DH/CycHdrlase_cat_dom"/>
</dbReference>
<dbReference type="CDD" id="cd01079">
    <property type="entry name" value="NAD_bind_m-THF_DH"/>
    <property type="match status" value="1"/>
</dbReference>